<sequence>MDLSRQEFNTNTRGSPHPGESDSRAFRSHPRGNIPHFPKSDEVPRTRTTVSDGPGLLPNPDSLATNQGLLPIPDCVPMKLSYPPGFDNSRRNPSGFDDSRMSPPGIDDGHRNASGFDSSHRNRSDFVSNHRNRSDFDNNHRYRSGFDDNYRSRSGFDNSDNFYGETISERPFLPQRRASPGGPNVSNSSVEIVRGDSQGVKVEFGDPSESRPEDCDAPEASKRSPSKLVVNEKTKKRKKVVAEDAQPAERPSTAANDFDQTNKVCHKLWKDLDFAIQQRERDLREKERCFTPSTINKEVLEEEKKQTTAMKNDIIEERKRLEEEAQRIRKAKDAKERTSTELAVQMVELKQVKRQLEKEKAALLAQKAELSAKERCSPVRDSVTAAIDASLVAVQVETEVLVTNVHHCTSGSDTAPPDIQNQEPKAAMDVLPVTSE</sequence>
<reference evidence="3" key="1">
    <citation type="submission" date="2020-06" db="EMBL/GenBank/DDBJ databases">
        <title>WGS assembly of Ceratodon purpureus strain R40.</title>
        <authorList>
            <person name="Carey S.B."/>
            <person name="Jenkins J."/>
            <person name="Shu S."/>
            <person name="Lovell J.T."/>
            <person name="Sreedasyam A."/>
            <person name="Maumus F."/>
            <person name="Tiley G.P."/>
            <person name="Fernandez-Pozo N."/>
            <person name="Barry K."/>
            <person name="Chen C."/>
            <person name="Wang M."/>
            <person name="Lipzen A."/>
            <person name="Daum C."/>
            <person name="Saski C.A."/>
            <person name="Payton A.C."/>
            <person name="Mcbreen J.C."/>
            <person name="Conrad R.E."/>
            <person name="Kollar L.M."/>
            <person name="Olsson S."/>
            <person name="Huttunen S."/>
            <person name="Landis J.B."/>
            <person name="Wickett N.J."/>
            <person name="Johnson M.G."/>
            <person name="Rensing S.A."/>
            <person name="Grimwood J."/>
            <person name="Schmutz J."/>
            <person name="Mcdaniel S.F."/>
        </authorList>
    </citation>
    <scope>NUCLEOTIDE SEQUENCE</scope>
    <source>
        <strain evidence="3">R40</strain>
    </source>
</reference>
<accession>A0A8T0ILB5</accession>
<keyword evidence="4" id="KW-1185">Reference proteome</keyword>
<feature type="compositionally biased region" description="Polar residues" evidence="2">
    <location>
        <begin position="1"/>
        <end position="14"/>
    </location>
</feature>
<dbReference type="Proteomes" id="UP000822688">
    <property type="component" value="Chromosome 3"/>
</dbReference>
<comment type="caution">
    <text evidence="3">The sequence shown here is derived from an EMBL/GenBank/DDBJ whole genome shotgun (WGS) entry which is preliminary data.</text>
</comment>
<gene>
    <name evidence="3" type="ORF">KC19_3G217900</name>
</gene>
<protein>
    <submittedName>
        <fullName evidence="3">Uncharacterized protein</fullName>
    </submittedName>
</protein>
<feature type="region of interest" description="Disordered" evidence="2">
    <location>
        <begin position="1"/>
        <end position="157"/>
    </location>
</feature>
<proteinExistence type="predicted"/>
<evidence type="ECO:0000256" key="1">
    <source>
        <dbReference type="SAM" id="Coils"/>
    </source>
</evidence>
<evidence type="ECO:0000313" key="3">
    <source>
        <dbReference type="EMBL" id="KAG0584560.1"/>
    </source>
</evidence>
<name>A0A8T0ILB5_CERPU</name>
<feature type="coiled-coil region" evidence="1">
    <location>
        <begin position="297"/>
        <end position="373"/>
    </location>
</feature>
<evidence type="ECO:0000313" key="4">
    <source>
        <dbReference type="Proteomes" id="UP000822688"/>
    </source>
</evidence>
<dbReference type="AlphaFoldDB" id="A0A8T0ILB5"/>
<dbReference type="EMBL" id="CM026423">
    <property type="protein sequence ID" value="KAG0584560.1"/>
    <property type="molecule type" value="Genomic_DNA"/>
</dbReference>
<feature type="region of interest" description="Disordered" evidence="2">
    <location>
        <begin position="169"/>
        <end position="256"/>
    </location>
</feature>
<organism evidence="3 4">
    <name type="scientific">Ceratodon purpureus</name>
    <name type="common">Fire moss</name>
    <name type="synonym">Dicranum purpureum</name>
    <dbReference type="NCBI Taxonomy" id="3225"/>
    <lineage>
        <taxon>Eukaryota</taxon>
        <taxon>Viridiplantae</taxon>
        <taxon>Streptophyta</taxon>
        <taxon>Embryophyta</taxon>
        <taxon>Bryophyta</taxon>
        <taxon>Bryophytina</taxon>
        <taxon>Bryopsida</taxon>
        <taxon>Dicranidae</taxon>
        <taxon>Pseudoditrichales</taxon>
        <taxon>Ditrichaceae</taxon>
        <taxon>Ceratodon</taxon>
    </lineage>
</organism>
<keyword evidence="1" id="KW-0175">Coiled coil</keyword>
<feature type="region of interest" description="Disordered" evidence="2">
    <location>
        <begin position="408"/>
        <end position="436"/>
    </location>
</feature>
<evidence type="ECO:0000256" key="2">
    <source>
        <dbReference type="SAM" id="MobiDB-lite"/>
    </source>
</evidence>
<feature type="compositionally biased region" description="Basic and acidic residues" evidence="2">
    <location>
        <begin position="132"/>
        <end position="151"/>
    </location>
</feature>
<feature type="compositionally biased region" description="Basic and acidic residues" evidence="2">
    <location>
        <begin position="208"/>
        <end position="222"/>
    </location>
</feature>
<feature type="compositionally biased region" description="Polar residues" evidence="2">
    <location>
        <begin position="408"/>
        <end position="423"/>
    </location>
</feature>